<organism evidence="1 2">
    <name type="scientific">Galerina marginata (strain CBS 339.88)</name>
    <dbReference type="NCBI Taxonomy" id="685588"/>
    <lineage>
        <taxon>Eukaryota</taxon>
        <taxon>Fungi</taxon>
        <taxon>Dikarya</taxon>
        <taxon>Basidiomycota</taxon>
        <taxon>Agaricomycotina</taxon>
        <taxon>Agaricomycetes</taxon>
        <taxon>Agaricomycetidae</taxon>
        <taxon>Agaricales</taxon>
        <taxon>Agaricineae</taxon>
        <taxon>Strophariaceae</taxon>
        <taxon>Galerina</taxon>
    </lineage>
</organism>
<evidence type="ECO:0000313" key="2">
    <source>
        <dbReference type="Proteomes" id="UP000027222"/>
    </source>
</evidence>
<dbReference type="AlphaFoldDB" id="A0A067SRU3"/>
<proteinExistence type="predicted"/>
<dbReference type="HOGENOM" id="CLU_2704978_0_0_1"/>
<dbReference type="Proteomes" id="UP000027222">
    <property type="component" value="Unassembled WGS sequence"/>
</dbReference>
<evidence type="ECO:0000313" key="1">
    <source>
        <dbReference type="EMBL" id="KDR69468.1"/>
    </source>
</evidence>
<name>A0A067SRU3_GALM3</name>
<reference evidence="2" key="1">
    <citation type="journal article" date="2014" name="Proc. Natl. Acad. Sci. U.S.A.">
        <title>Extensive sampling of basidiomycete genomes demonstrates inadequacy of the white-rot/brown-rot paradigm for wood decay fungi.</title>
        <authorList>
            <person name="Riley R."/>
            <person name="Salamov A.A."/>
            <person name="Brown D.W."/>
            <person name="Nagy L.G."/>
            <person name="Floudas D."/>
            <person name="Held B.W."/>
            <person name="Levasseur A."/>
            <person name="Lombard V."/>
            <person name="Morin E."/>
            <person name="Otillar R."/>
            <person name="Lindquist E.A."/>
            <person name="Sun H."/>
            <person name="LaButti K.M."/>
            <person name="Schmutz J."/>
            <person name="Jabbour D."/>
            <person name="Luo H."/>
            <person name="Baker S.E."/>
            <person name="Pisabarro A.G."/>
            <person name="Walton J.D."/>
            <person name="Blanchette R.A."/>
            <person name="Henrissat B."/>
            <person name="Martin F."/>
            <person name="Cullen D."/>
            <person name="Hibbett D.S."/>
            <person name="Grigoriev I.V."/>
        </authorList>
    </citation>
    <scope>NUCLEOTIDE SEQUENCE [LARGE SCALE GENOMIC DNA]</scope>
    <source>
        <strain evidence="2">CBS 339.88</strain>
    </source>
</reference>
<protein>
    <submittedName>
        <fullName evidence="1">Uncharacterized protein</fullName>
    </submittedName>
</protein>
<dbReference type="EMBL" id="KL142402">
    <property type="protein sequence ID" value="KDR69468.1"/>
    <property type="molecule type" value="Genomic_DNA"/>
</dbReference>
<keyword evidence="2" id="KW-1185">Reference proteome</keyword>
<sequence>MASSIQLLWKHFYRNDQYYKTDHTHKAAWCNSCLNGHMLALRESDARAARAGQVLAVRTEEVLRNSGLSFDHR</sequence>
<dbReference type="OrthoDB" id="2423954at2759"/>
<gene>
    <name evidence="1" type="ORF">GALMADRAFT_255975</name>
</gene>
<accession>A0A067SRU3</accession>